<dbReference type="Gene3D" id="1.25.40.10">
    <property type="entry name" value="Tetratricopeptide repeat domain"/>
    <property type="match status" value="2"/>
</dbReference>
<protein>
    <recommendedName>
        <fullName evidence="4">Tetratricopeptide repeat protein</fullName>
    </recommendedName>
</protein>
<name>A0ABM7XEF6_9BACT</name>
<evidence type="ECO:0008006" key="4">
    <source>
        <dbReference type="Google" id="ProtNLM"/>
    </source>
</evidence>
<evidence type="ECO:0000313" key="2">
    <source>
        <dbReference type="EMBL" id="BDG10273.1"/>
    </source>
</evidence>
<gene>
    <name evidence="2" type="ORF">AMPC_33860</name>
</gene>
<feature type="region of interest" description="Disordered" evidence="1">
    <location>
        <begin position="135"/>
        <end position="301"/>
    </location>
</feature>
<feature type="compositionally biased region" description="Basic and acidic residues" evidence="1">
    <location>
        <begin position="261"/>
        <end position="280"/>
    </location>
</feature>
<accession>A0ABM7XEF6</accession>
<feature type="compositionally biased region" description="Pro residues" evidence="1">
    <location>
        <begin position="199"/>
        <end position="229"/>
    </location>
</feature>
<dbReference type="SUPFAM" id="SSF48452">
    <property type="entry name" value="TPR-like"/>
    <property type="match status" value="1"/>
</dbReference>
<dbReference type="InterPro" id="IPR011990">
    <property type="entry name" value="TPR-like_helical_dom_sf"/>
</dbReference>
<feature type="compositionally biased region" description="Basic and acidic residues" evidence="1">
    <location>
        <begin position="288"/>
        <end position="301"/>
    </location>
</feature>
<feature type="compositionally biased region" description="Low complexity" evidence="1">
    <location>
        <begin position="238"/>
        <end position="254"/>
    </location>
</feature>
<proteinExistence type="predicted"/>
<feature type="compositionally biased region" description="Low complexity" evidence="1">
    <location>
        <begin position="160"/>
        <end position="183"/>
    </location>
</feature>
<dbReference type="EMBL" id="AP025592">
    <property type="protein sequence ID" value="BDG10273.1"/>
    <property type="molecule type" value="Genomic_DNA"/>
</dbReference>
<dbReference type="RefSeq" id="WP_248342686.1">
    <property type="nucleotide sequence ID" value="NZ_AP025592.1"/>
</dbReference>
<evidence type="ECO:0000256" key="1">
    <source>
        <dbReference type="SAM" id="MobiDB-lite"/>
    </source>
</evidence>
<keyword evidence="3" id="KW-1185">Reference proteome</keyword>
<reference evidence="3" key="1">
    <citation type="journal article" date="2022" name="Int. J. Syst. Evol. Microbiol.">
        <title>Anaeromyxobacter oryzae sp. nov., Anaeromyxobacter diazotrophicus sp. nov. and Anaeromyxobacter paludicola sp. nov., isolated from paddy soils.</title>
        <authorList>
            <person name="Itoh H."/>
            <person name="Xu Z."/>
            <person name="Mise K."/>
            <person name="Masuda Y."/>
            <person name="Ushijima N."/>
            <person name="Hayakawa C."/>
            <person name="Shiratori Y."/>
            <person name="Senoo K."/>
        </authorList>
    </citation>
    <scope>NUCLEOTIDE SEQUENCE [LARGE SCALE GENOMIC DNA]</scope>
    <source>
        <strain evidence="3">Red630</strain>
    </source>
</reference>
<evidence type="ECO:0000313" key="3">
    <source>
        <dbReference type="Proteomes" id="UP001162734"/>
    </source>
</evidence>
<dbReference type="Proteomes" id="UP001162734">
    <property type="component" value="Chromosome"/>
</dbReference>
<organism evidence="2 3">
    <name type="scientific">Anaeromyxobacter paludicola</name>
    <dbReference type="NCBI Taxonomy" id="2918171"/>
    <lineage>
        <taxon>Bacteria</taxon>
        <taxon>Pseudomonadati</taxon>
        <taxon>Myxococcota</taxon>
        <taxon>Myxococcia</taxon>
        <taxon>Myxococcales</taxon>
        <taxon>Cystobacterineae</taxon>
        <taxon>Anaeromyxobacteraceae</taxon>
        <taxon>Anaeromyxobacter</taxon>
    </lineage>
</organism>
<sequence length="301" mass="30798">MTRAAALLLLAAGLSPLTRPDPGVEAGNARLEAGEPAEALRRYDDAERRLGPRAGLDLDRGLALYRLGRYGEARDAFAKALTSPKGERPGRARYDLAGALAAAGDDDGAIRELTRALAEDPGDVAARHNLEVLLRRKQEGGAGGSAKRPDERKGAGAPQPSGDAARAGPRAASAPSAGSSSQPPASPPSPSPGSASQPPTSPPSPSRQPSSQPPASPPSPHPGATPSPPGGEGGGGAATRSPRPDAQGAPRPGRAGPGASGERRDEAFRLLDALRSREKNLPMWPAREGQERSRGDAAQDW</sequence>
<dbReference type="Pfam" id="PF13432">
    <property type="entry name" value="TPR_16"/>
    <property type="match status" value="1"/>
</dbReference>